<dbReference type="PROSITE" id="PS50082">
    <property type="entry name" value="WD_REPEATS_2"/>
    <property type="match status" value="2"/>
</dbReference>
<dbReference type="PROSITE" id="PS50294">
    <property type="entry name" value="WD_REPEATS_REGION"/>
    <property type="match status" value="1"/>
</dbReference>
<dbReference type="Pfam" id="PF00400">
    <property type="entry name" value="WD40"/>
    <property type="match status" value="2"/>
</dbReference>
<dbReference type="OrthoDB" id="10251605at2759"/>
<evidence type="ECO:0000313" key="4">
    <source>
        <dbReference type="Proteomes" id="UP000001542"/>
    </source>
</evidence>
<name>A2DUI2_TRIV3</name>
<feature type="repeat" description="WD" evidence="1">
    <location>
        <begin position="161"/>
        <end position="195"/>
    </location>
</feature>
<proteinExistence type="predicted"/>
<dbReference type="InParanoid" id="A2DUI2"/>
<dbReference type="PANTHER" id="PTHR19845">
    <property type="entry name" value="KATANIN P80 SUBUNIT"/>
    <property type="match status" value="1"/>
</dbReference>
<dbReference type="InterPro" id="IPR036322">
    <property type="entry name" value="WD40_repeat_dom_sf"/>
</dbReference>
<dbReference type="PANTHER" id="PTHR19845:SF0">
    <property type="entry name" value="KATANIN P80 WD40 REPEAT-CONTAINING SUBUNIT B1"/>
    <property type="match status" value="1"/>
</dbReference>
<evidence type="ECO:0000259" key="2">
    <source>
        <dbReference type="Pfam" id="PF12894"/>
    </source>
</evidence>
<dbReference type="SUPFAM" id="SSF50978">
    <property type="entry name" value="WD40 repeat-like"/>
    <property type="match status" value="1"/>
</dbReference>
<dbReference type="eggNOG" id="KOG0267">
    <property type="taxonomic scope" value="Eukaryota"/>
</dbReference>
<dbReference type="FunFam" id="2.130.10.10:FF:002918">
    <property type="entry name" value="Uncharacterized protein"/>
    <property type="match status" value="1"/>
</dbReference>
<keyword evidence="1" id="KW-0853">WD repeat</keyword>
<dbReference type="SMART" id="SM00320">
    <property type="entry name" value="WD40"/>
    <property type="match status" value="5"/>
</dbReference>
<dbReference type="SMR" id="A2DUI2"/>
<feature type="domain" description="Anaphase-promoting complex subunit 4-like WD40" evidence="2">
    <location>
        <begin position="39"/>
        <end position="86"/>
    </location>
</feature>
<feature type="repeat" description="WD" evidence="1">
    <location>
        <begin position="119"/>
        <end position="160"/>
    </location>
</feature>
<dbReference type="KEGG" id="tva:4773889"/>
<dbReference type="GO" id="GO:0007019">
    <property type="term" value="P:microtubule depolymerization"/>
    <property type="evidence" value="ECO:0000318"/>
    <property type="project" value="GO_Central"/>
</dbReference>
<dbReference type="Gene3D" id="2.130.10.10">
    <property type="entry name" value="YVTN repeat-like/Quinoprotein amine dehydrogenase"/>
    <property type="match status" value="2"/>
</dbReference>
<gene>
    <name evidence="3" type="ORF">TVAG_165010</name>
</gene>
<dbReference type="EMBL" id="DS113249">
    <property type="protein sequence ID" value="EAY15873.1"/>
    <property type="molecule type" value="Genomic_DNA"/>
</dbReference>
<reference evidence="3" key="2">
    <citation type="journal article" date="2007" name="Science">
        <title>Draft genome sequence of the sexually transmitted pathogen Trichomonas vaginalis.</title>
        <authorList>
            <person name="Carlton J.M."/>
            <person name="Hirt R.P."/>
            <person name="Silva J.C."/>
            <person name="Delcher A.L."/>
            <person name="Schatz M."/>
            <person name="Zhao Q."/>
            <person name="Wortman J.R."/>
            <person name="Bidwell S.L."/>
            <person name="Alsmark U.C.M."/>
            <person name="Besteiro S."/>
            <person name="Sicheritz-Ponten T."/>
            <person name="Noel C.J."/>
            <person name="Dacks J.B."/>
            <person name="Foster P.G."/>
            <person name="Simillion C."/>
            <person name="Van de Peer Y."/>
            <person name="Miranda-Saavedra D."/>
            <person name="Barton G.J."/>
            <person name="Westrop G.D."/>
            <person name="Mueller S."/>
            <person name="Dessi D."/>
            <person name="Fiori P.L."/>
            <person name="Ren Q."/>
            <person name="Paulsen I."/>
            <person name="Zhang H."/>
            <person name="Bastida-Corcuera F.D."/>
            <person name="Simoes-Barbosa A."/>
            <person name="Brown M.T."/>
            <person name="Hayes R.D."/>
            <person name="Mukherjee M."/>
            <person name="Okumura C.Y."/>
            <person name="Schneider R."/>
            <person name="Smith A.J."/>
            <person name="Vanacova S."/>
            <person name="Villalvazo M."/>
            <person name="Haas B.J."/>
            <person name="Pertea M."/>
            <person name="Feldblyum T.V."/>
            <person name="Utterback T.R."/>
            <person name="Shu C.L."/>
            <person name="Osoegawa K."/>
            <person name="de Jong P.J."/>
            <person name="Hrdy I."/>
            <person name="Horvathova L."/>
            <person name="Zubacova Z."/>
            <person name="Dolezal P."/>
            <person name="Malik S.B."/>
            <person name="Logsdon J.M. Jr."/>
            <person name="Henze K."/>
            <person name="Gupta A."/>
            <person name="Wang C.C."/>
            <person name="Dunne R.L."/>
            <person name="Upcroft J.A."/>
            <person name="Upcroft P."/>
            <person name="White O."/>
            <person name="Salzberg S.L."/>
            <person name="Tang P."/>
            <person name="Chiu C.-H."/>
            <person name="Lee Y.-S."/>
            <person name="Embley T.M."/>
            <person name="Coombs G.H."/>
            <person name="Mottram J.C."/>
            <person name="Tachezy J."/>
            <person name="Fraser-Liggett C.M."/>
            <person name="Johnson P.J."/>
        </authorList>
    </citation>
    <scope>NUCLEOTIDE SEQUENCE [LARGE SCALE GENOMIC DNA]</scope>
    <source>
        <strain evidence="3">G3</strain>
    </source>
</reference>
<dbReference type="VEuPathDB" id="TrichDB:TVAG_165010"/>
<dbReference type="VEuPathDB" id="TrichDB:TVAGG3_0663350"/>
<dbReference type="InterPro" id="IPR015943">
    <property type="entry name" value="WD40/YVTN_repeat-like_dom_sf"/>
</dbReference>
<dbReference type="STRING" id="5722.A2DUI2"/>
<keyword evidence="4" id="KW-1185">Reference proteome</keyword>
<dbReference type="Proteomes" id="UP000001542">
    <property type="component" value="Unassembled WGS sequence"/>
</dbReference>
<sequence>MCSGGKSGKVYASGGKDRMLYLWCVYYEDPVLKYGPFSSEISCLQFNKNEDIIAVGTNDGTVALLDLDRNDTICEWHIDQKRITSLCIHPRLPNGVYAGDEIGRIFLFSHPKMEPVQIITAHNGRVNSIAISTVHGLISSCGDDNTIRLFDLQTNKSLGVIRSNLSPVTCVAFHPREKILASCSADRYIKLFDLNKTFEMDGSFIIGRSMPTSIEFSTDGDCVVACSPNGISIIKVHDTKFSDHMTLSLSTTYTITMLSTCIAITSSYGSNAKYILLNNSDFPLLRPRQETTKNTNAPYLVLLRDNSMPVHIFDQYAFPDGTKIPARKVQQQFHEKFLAEIQLNRKQPPPSQSDPLIYKEFSTDRKSYMSTILNRLKKMNDIRDMIKKVGTEETLKNYSQYTTGSEIEFITLLSGRKETIHIENAANLLKIAAHAMELEGGEEKGVEFVYEIMQNVGQIMRVSLTEPNTIEIINTAHNLKPKLTNIAASNVKWHETAQKILNEFGDIM</sequence>
<accession>A2DUI2</accession>
<protein>
    <recommendedName>
        <fullName evidence="2">Anaphase-promoting complex subunit 4-like WD40 domain-containing protein</fullName>
    </recommendedName>
</protein>
<evidence type="ECO:0000313" key="3">
    <source>
        <dbReference type="EMBL" id="EAY15873.1"/>
    </source>
</evidence>
<dbReference type="InterPro" id="IPR024977">
    <property type="entry name" value="Apc4-like_WD40_dom"/>
</dbReference>
<organism evidence="3 4">
    <name type="scientific">Trichomonas vaginalis (strain ATCC PRA-98 / G3)</name>
    <dbReference type="NCBI Taxonomy" id="412133"/>
    <lineage>
        <taxon>Eukaryota</taxon>
        <taxon>Metamonada</taxon>
        <taxon>Parabasalia</taxon>
        <taxon>Trichomonadida</taxon>
        <taxon>Trichomonadidae</taxon>
        <taxon>Trichomonas</taxon>
    </lineage>
</organism>
<reference evidence="3" key="1">
    <citation type="submission" date="2006-10" db="EMBL/GenBank/DDBJ databases">
        <authorList>
            <person name="Amadeo P."/>
            <person name="Zhao Q."/>
            <person name="Wortman J."/>
            <person name="Fraser-Liggett C."/>
            <person name="Carlton J."/>
        </authorList>
    </citation>
    <scope>NUCLEOTIDE SEQUENCE</scope>
    <source>
        <strain evidence="3">G3</strain>
    </source>
</reference>
<dbReference type="InterPro" id="IPR001680">
    <property type="entry name" value="WD40_rpt"/>
</dbReference>
<evidence type="ECO:0000256" key="1">
    <source>
        <dbReference type="PROSITE-ProRule" id="PRU00221"/>
    </source>
</evidence>
<dbReference type="AlphaFoldDB" id="A2DUI2"/>
<dbReference type="Pfam" id="PF12894">
    <property type="entry name" value="ANAPC4_WD40"/>
    <property type="match status" value="1"/>
</dbReference>
<dbReference type="RefSeq" id="XP_001328096.1">
    <property type="nucleotide sequence ID" value="XM_001328061.1"/>
</dbReference>
<dbReference type="GO" id="GO:0008352">
    <property type="term" value="C:katanin complex"/>
    <property type="evidence" value="ECO:0000318"/>
    <property type="project" value="GO_Central"/>
</dbReference>